<evidence type="ECO:0000256" key="3">
    <source>
        <dbReference type="ARBA" id="ARBA00023163"/>
    </source>
</evidence>
<reference evidence="6 7" key="1">
    <citation type="submission" date="2019-06" db="EMBL/GenBank/DDBJ databases">
        <title>Whole genome shotgun sequence of Brevibacillus agri NBRC 15538.</title>
        <authorList>
            <person name="Hosoyama A."/>
            <person name="Uohara A."/>
            <person name="Ohji S."/>
            <person name="Ichikawa N."/>
        </authorList>
    </citation>
    <scope>NUCLEOTIDE SEQUENCE [LARGE SCALE GENOMIC DNA]</scope>
    <source>
        <strain evidence="6 7">NBRC 15538</strain>
    </source>
</reference>
<dbReference type="PRINTS" id="PR00455">
    <property type="entry name" value="HTHTETR"/>
</dbReference>
<dbReference type="Pfam" id="PF00440">
    <property type="entry name" value="TetR_N"/>
    <property type="match status" value="1"/>
</dbReference>
<dbReference type="Gene3D" id="1.10.357.10">
    <property type="entry name" value="Tetracycline Repressor, domain 2"/>
    <property type="match status" value="1"/>
</dbReference>
<evidence type="ECO:0000256" key="2">
    <source>
        <dbReference type="ARBA" id="ARBA00023125"/>
    </source>
</evidence>
<dbReference type="SUPFAM" id="SSF48498">
    <property type="entry name" value="Tetracyclin repressor-like, C-terminal domain"/>
    <property type="match status" value="1"/>
</dbReference>
<dbReference type="PANTHER" id="PTHR47506">
    <property type="entry name" value="TRANSCRIPTIONAL REGULATORY PROTEIN"/>
    <property type="match status" value="1"/>
</dbReference>
<protein>
    <submittedName>
        <fullName evidence="6">TetR family transcriptional regulator</fullName>
    </submittedName>
</protein>
<dbReference type="GeneID" id="82810736"/>
<gene>
    <name evidence="6" type="ORF">BAG01nite_13730</name>
</gene>
<dbReference type="Proteomes" id="UP000317180">
    <property type="component" value="Unassembled WGS sequence"/>
</dbReference>
<evidence type="ECO:0000313" key="6">
    <source>
        <dbReference type="EMBL" id="GED25271.1"/>
    </source>
</evidence>
<name>A0ABQ0SN32_9BACL</name>
<keyword evidence="3" id="KW-0804">Transcription</keyword>
<dbReference type="InterPro" id="IPR011075">
    <property type="entry name" value="TetR_C"/>
</dbReference>
<proteinExistence type="predicted"/>
<dbReference type="PROSITE" id="PS50977">
    <property type="entry name" value="HTH_TETR_2"/>
    <property type="match status" value="1"/>
</dbReference>
<keyword evidence="7" id="KW-1185">Reference proteome</keyword>
<evidence type="ECO:0000259" key="5">
    <source>
        <dbReference type="PROSITE" id="PS50977"/>
    </source>
</evidence>
<evidence type="ECO:0000256" key="1">
    <source>
        <dbReference type="ARBA" id="ARBA00023015"/>
    </source>
</evidence>
<dbReference type="Pfam" id="PF16925">
    <property type="entry name" value="TetR_C_13"/>
    <property type="match status" value="1"/>
</dbReference>
<dbReference type="SUPFAM" id="SSF46689">
    <property type="entry name" value="Homeodomain-like"/>
    <property type="match status" value="1"/>
</dbReference>
<sequence>MGSDSPMTSTKRVRVPREKAQEMILQAAEELFYQEGIHAVSVDAIVERAGMNKMSVYRQFSSKTALILAYMQKKQAAFWQEWEESMAKHPERPREQLVQFFADLAARASSKQFRGCCFLNVAVEFPDPAHPVRELVCAHQKRISDAFLERAVALGAANPRELAYTLILLMEGTYADSQTYGTDSAAIQLLPGIVEKLLAAAVCTDAGADAN</sequence>
<dbReference type="EMBL" id="BJOD01000011">
    <property type="protein sequence ID" value="GED25271.1"/>
    <property type="molecule type" value="Genomic_DNA"/>
</dbReference>
<accession>A0ABQ0SN32</accession>
<dbReference type="InterPro" id="IPR009057">
    <property type="entry name" value="Homeodomain-like_sf"/>
</dbReference>
<feature type="DNA-binding region" description="H-T-H motif" evidence="4">
    <location>
        <begin position="41"/>
        <end position="60"/>
    </location>
</feature>
<dbReference type="RefSeq" id="WP_007784624.1">
    <property type="nucleotide sequence ID" value="NZ_BJOD01000011.1"/>
</dbReference>
<feature type="domain" description="HTH tetR-type" evidence="5">
    <location>
        <begin position="18"/>
        <end position="78"/>
    </location>
</feature>
<evidence type="ECO:0000313" key="7">
    <source>
        <dbReference type="Proteomes" id="UP000317180"/>
    </source>
</evidence>
<dbReference type="InterPro" id="IPR001647">
    <property type="entry name" value="HTH_TetR"/>
</dbReference>
<keyword evidence="1" id="KW-0805">Transcription regulation</keyword>
<evidence type="ECO:0000256" key="4">
    <source>
        <dbReference type="PROSITE-ProRule" id="PRU00335"/>
    </source>
</evidence>
<keyword evidence="2 4" id="KW-0238">DNA-binding</keyword>
<dbReference type="InterPro" id="IPR036271">
    <property type="entry name" value="Tet_transcr_reg_TetR-rel_C_sf"/>
</dbReference>
<organism evidence="6 7">
    <name type="scientific">Brevibacillus agri</name>
    <dbReference type="NCBI Taxonomy" id="51101"/>
    <lineage>
        <taxon>Bacteria</taxon>
        <taxon>Bacillati</taxon>
        <taxon>Bacillota</taxon>
        <taxon>Bacilli</taxon>
        <taxon>Bacillales</taxon>
        <taxon>Paenibacillaceae</taxon>
        <taxon>Brevibacillus</taxon>
    </lineage>
</organism>
<dbReference type="PANTHER" id="PTHR47506:SF1">
    <property type="entry name" value="HTH-TYPE TRANSCRIPTIONAL REGULATOR YJDC"/>
    <property type="match status" value="1"/>
</dbReference>
<comment type="caution">
    <text evidence="6">The sequence shown here is derived from an EMBL/GenBank/DDBJ whole genome shotgun (WGS) entry which is preliminary data.</text>
</comment>